<organism evidence="1 2">
    <name type="scientific">Dreissena polymorpha</name>
    <name type="common">Zebra mussel</name>
    <name type="synonym">Mytilus polymorpha</name>
    <dbReference type="NCBI Taxonomy" id="45954"/>
    <lineage>
        <taxon>Eukaryota</taxon>
        <taxon>Metazoa</taxon>
        <taxon>Spiralia</taxon>
        <taxon>Lophotrochozoa</taxon>
        <taxon>Mollusca</taxon>
        <taxon>Bivalvia</taxon>
        <taxon>Autobranchia</taxon>
        <taxon>Heteroconchia</taxon>
        <taxon>Euheterodonta</taxon>
        <taxon>Imparidentia</taxon>
        <taxon>Neoheterodontei</taxon>
        <taxon>Myida</taxon>
        <taxon>Dreissenoidea</taxon>
        <taxon>Dreissenidae</taxon>
        <taxon>Dreissena</taxon>
    </lineage>
</organism>
<reference evidence="1" key="2">
    <citation type="submission" date="2020-11" db="EMBL/GenBank/DDBJ databases">
        <authorList>
            <person name="McCartney M.A."/>
            <person name="Auch B."/>
            <person name="Kono T."/>
            <person name="Mallez S."/>
            <person name="Becker A."/>
            <person name="Gohl D.M."/>
            <person name="Silverstein K.A.T."/>
            <person name="Koren S."/>
            <person name="Bechman K.B."/>
            <person name="Herman A."/>
            <person name="Abrahante J.E."/>
            <person name="Garbe J."/>
        </authorList>
    </citation>
    <scope>NUCLEOTIDE SEQUENCE</scope>
    <source>
        <strain evidence="1">Duluth1</strain>
        <tissue evidence="1">Whole animal</tissue>
    </source>
</reference>
<name>A0A9D4D9X6_DREPO</name>
<evidence type="ECO:0000313" key="1">
    <source>
        <dbReference type="EMBL" id="KAH3741658.1"/>
    </source>
</evidence>
<gene>
    <name evidence="1" type="ORF">DPMN_048383</name>
</gene>
<reference evidence="1" key="1">
    <citation type="journal article" date="2019" name="bioRxiv">
        <title>The Genome of the Zebra Mussel, Dreissena polymorpha: A Resource for Invasive Species Research.</title>
        <authorList>
            <person name="McCartney M.A."/>
            <person name="Auch B."/>
            <person name="Kono T."/>
            <person name="Mallez S."/>
            <person name="Zhang Y."/>
            <person name="Obille A."/>
            <person name="Becker A."/>
            <person name="Abrahante J.E."/>
            <person name="Garbe J."/>
            <person name="Badalamenti J.P."/>
            <person name="Herman A."/>
            <person name="Mangelson H."/>
            <person name="Liachko I."/>
            <person name="Sullivan S."/>
            <person name="Sone E.D."/>
            <person name="Koren S."/>
            <person name="Silverstein K.A.T."/>
            <person name="Beckman K.B."/>
            <person name="Gohl D.M."/>
        </authorList>
    </citation>
    <scope>NUCLEOTIDE SEQUENCE</scope>
    <source>
        <strain evidence="1">Duluth1</strain>
        <tissue evidence="1">Whole animal</tissue>
    </source>
</reference>
<protein>
    <submittedName>
        <fullName evidence="1">Uncharacterized protein</fullName>
    </submittedName>
</protein>
<dbReference type="Proteomes" id="UP000828390">
    <property type="component" value="Unassembled WGS sequence"/>
</dbReference>
<dbReference type="AlphaFoldDB" id="A0A9D4D9X6"/>
<keyword evidence="2" id="KW-1185">Reference proteome</keyword>
<evidence type="ECO:0000313" key="2">
    <source>
        <dbReference type="Proteomes" id="UP000828390"/>
    </source>
</evidence>
<comment type="caution">
    <text evidence="1">The sequence shown here is derived from an EMBL/GenBank/DDBJ whole genome shotgun (WGS) entry which is preliminary data.</text>
</comment>
<accession>A0A9D4D9X6</accession>
<sequence length="68" mass="7576">MPPGCYASGLLASCHQASWLLVFWLHANRLLGCWSAEFMPKTVRLLVCLIHAQRLLGCWSADFMPPGC</sequence>
<proteinExistence type="predicted"/>
<dbReference type="EMBL" id="JAIWYP010000011">
    <property type="protein sequence ID" value="KAH3741658.1"/>
    <property type="molecule type" value="Genomic_DNA"/>
</dbReference>